<feature type="transmembrane region" description="Helical" evidence="1">
    <location>
        <begin position="12"/>
        <end position="32"/>
    </location>
</feature>
<sequence>MIDWLMKNQQLVSLLISLSTLLVWMFYAHLLLRNFRRQRQPSLLINRGAGKGLGSLCIISNMSAEPMFINQLVVSVVTSRGPLEVDITDIRQSMEDDVSPDLAIHQTTHQGPLSSGDFIHVGTFQGMLRRVAELNGIELQGHQPVGDWQFHCMEIRAVAFYGPERHPLGVLRRFKLGDLTDPECRLVPESPFTHQLTSWRDRRRVRAWLSEGLND</sequence>
<evidence type="ECO:0000256" key="1">
    <source>
        <dbReference type="SAM" id="Phobius"/>
    </source>
</evidence>
<dbReference type="EMBL" id="CP015641">
    <property type="protein sequence ID" value="ANF26642.1"/>
    <property type="molecule type" value="Genomic_DNA"/>
</dbReference>
<organism evidence="2 3">
    <name type="scientific">Stutzerimonas stutzeri</name>
    <name type="common">Pseudomonas stutzeri</name>
    <dbReference type="NCBI Taxonomy" id="316"/>
    <lineage>
        <taxon>Bacteria</taxon>
        <taxon>Pseudomonadati</taxon>
        <taxon>Pseudomonadota</taxon>
        <taxon>Gammaproteobacteria</taxon>
        <taxon>Pseudomonadales</taxon>
        <taxon>Pseudomonadaceae</taxon>
        <taxon>Stutzerimonas</taxon>
    </lineage>
</organism>
<keyword evidence="1" id="KW-0812">Transmembrane</keyword>
<dbReference type="AlphaFoldDB" id="A0A172WTA9"/>
<dbReference type="RefSeq" id="WP_064481976.1">
    <property type="nucleotide sequence ID" value="NZ_CP015641.1"/>
</dbReference>
<proteinExistence type="predicted"/>
<dbReference type="OrthoDB" id="6181469at2"/>
<gene>
    <name evidence="2" type="ORF">PS273GM_16520</name>
</gene>
<dbReference type="Proteomes" id="UP000077787">
    <property type="component" value="Chromosome"/>
</dbReference>
<evidence type="ECO:0000313" key="3">
    <source>
        <dbReference type="Proteomes" id="UP000077787"/>
    </source>
</evidence>
<name>A0A172WTA9_STUST</name>
<keyword evidence="1" id="KW-0472">Membrane</keyword>
<evidence type="ECO:0000313" key="2">
    <source>
        <dbReference type="EMBL" id="ANF26642.1"/>
    </source>
</evidence>
<keyword evidence="1" id="KW-1133">Transmembrane helix</keyword>
<reference evidence="2 3" key="1">
    <citation type="submission" date="2016-05" db="EMBL/GenBank/DDBJ databases">
        <title>Genome sequence of Pseudomonas stutzeri 273 and identification of the exopolysaccharide biosynthesis locus.</title>
        <authorList>
            <person name="Wu S."/>
            <person name="Sun C."/>
        </authorList>
    </citation>
    <scope>NUCLEOTIDE SEQUENCE [LARGE SCALE GENOMIC DNA]</scope>
    <source>
        <strain evidence="2 3">273</strain>
    </source>
</reference>
<protein>
    <submittedName>
        <fullName evidence="2">Uncharacterized protein</fullName>
    </submittedName>
</protein>
<accession>A0A172WTA9</accession>
<dbReference type="eggNOG" id="ENOG5032V0A">
    <property type="taxonomic scope" value="Bacteria"/>
</dbReference>